<dbReference type="NCBIfam" id="TIGR01549">
    <property type="entry name" value="HAD-SF-IA-v1"/>
    <property type="match status" value="1"/>
</dbReference>
<evidence type="ECO:0000256" key="1">
    <source>
        <dbReference type="ARBA" id="ARBA00001946"/>
    </source>
</evidence>
<dbReference type="PATRIC" id="fig|652.5.peg.207"/>
<dbReference type="SFLD" id="SFLDG01129">
    <property type="entry name" value="C1.5:_HAD__Beta-PGM__Phosphata"/>
    <property type="match status" value="1"/>
</dbReference>
<evidence type="ECO:0000256" key="3">
    <source>
        <dbReference type="ARBA" id="ARBA00022842"/>
    </source>
</evidence>
<dbReference type="KEGG" id="asr:WL1483_2905"/>
<dbReference type="InterPro" id="IPR006439">
    <property type="entry name" value="HAD-SF_hydro_IA"/>
</dbReference>
<dbReference type="Gene3D" id="3.40.50.1000">
    <property type="entry name" value="HAD superfamily/HAD-like"/>
    <property type="match status" value="1"/>
</dbReference>
<dbReference type="Gene3D" id="1.20.120.1600">
    <property type="match status" value="1"/>
</dbReference>
<dbReference type="RefSeq" id="WP_060583471.1">
    <property type="nucleotide sequence ID" value="NZ_CP013067.1"/>
</dbReference>
<evidence type="ECO:0000256" key="2">
    <source>
        <dbReference type="ARBA" id="ARBA00022801"/>
    </source>
</evidence>
<protein>
    <submittedName>
        <fullName evidence="4">HAD superfamily hydrolase</fullName>
    </submittedName>
</protein>
<reference evidence="4 5" key="2">
    <citation type="journal article" date="2016" name="Genome Announc.">
        <title>Complete Genome Sequence of the Highly Virulent Aeromonas schubertii Strain WL1483, Isolated from Diseased Snakehead Fish (Channa argus) in China.</title>
        <authorList>
            <person name="Liu L."/>
            <person name="Li N."/>
            <person name="Zhang D."/>
            <person name="Fu X."/>
            <person name="Shi C."/>
            <person name="Lin Q."/>
            <person name="Hao G."/>
        </authorList>
    </citation>
    <scope>NUCLEOTIDE SEQUENCE [LARGE SCALE GENOMIC DNA]</scope>
    <source>
        <strain evidence="4 5">WL1483</strain>
    </source>
</reference>
<name>A0A0S2SKX7_9GAMM</name>
<evidence type="ECO:0000313" key="5">
    <source>
        <dbReference type="Proteomes" id="UP000058114"/>
    </source>
</evidence>
<dbReference type="InterPro" id="IPR023214">
    <property type="entry name" value="HAD_sf"/>
</dbReference>
<dbReference type="Proteomes" id="UP000058114">
    <property type="component" value="Chromosome"/>
</dbReference>
<dbReference type="Pfam" id="PF00702">
    <property type="entry name" value="Hydrolase"/>
    <property type="match status" value="1"/>
</dbReference>
<dbReference type="InterPro" id="IPR036412">
    <property type="entry name" value="HAD-like_sf"/>
</dbReference>
<evidence type="ECO:0000313" key="4">
    <source>
        <dbReference type="EMBL" id="ALP42324.1"/>
    </source>
</evidence>
<dbReference type="PANTHER" id="PTHR46470">
    <property type="entry name" value="N-ACYLNEURAMINATE-9-PHOSPHATASE"/>
    <property type="match status" value="1"/>
</dbReference>
<dbReference type="EMBL" id="CP013067">
    <property type="protein sequence ID" value="ALP42324.1"/>
    <property type="molecule type" value="Genomic_DNA"/>
</dbReference>
<sequence>MRFYRRWQPVEAITFDLDDTLYDNRPTMARAEAWMVDYMRSQYLETAMLDGERWRDIKRGLLAREPALAHDVSLCRRRQLQAGLELGGMAPDPARREAEQVFTLFTALRSEVEVSDETHALLTRLARRYPLVAITNGNLDLEWAGLAHYFRHVHQAGNGRRMKPFPDLFELALGDLGLPASRVLHVGDHPVTDLLGARRHGLRTAWLNDRGLPRPAQLPDVEIGHLSELADLLL</sequence>
<dbReference type="PANTHER" id="PTHR46470:SF4">
    <property type="entry name" value="5-AMINO-6-(5-PHOSPHO-D-RIBITYLAMINO)URACIL PHOSPHATASE YIGB"/>
    <property type="match status" value="1"/>
</dbReference>
<gene>
    <name evidence="4" type="ORF">WL1483_2905</name>
</gene>
<dbReference type="SUPFAM" id="SSF56784">
    <property type="entry name" value="HAD-like"/>
    <property type="match status" value="1"/>
</dbReference>
<accession>A0A0S2SKX7</accession>
<organism evidence="4 5">
    <name type="scientific">Aeromonas schubertii</name>
    <dbReference type="NCBI Taxonomy" id="652"/>
    <lineage>
        <taxon>Bacteria</taxon>
        <taxon>Pseudomonadati</taxon>
        <taxon>Pseudomonadota</taxon>
        <taxon>Gammaproteobacteria</taxon>
        <taxon>Aeromonadales</taxon>
        <taxon>Aeromonadaceae</taxon>
        <taxon>Aeromonas</taxon>
    </lineage>
</organism>
<comment type="cofactor">
    <cofactor evidence="1">
        <name>Mg(2+)</name>
        <dbReference type="ChEBI" id="CHEBI:18420"/>
    </cofactor>
</comment>
<dbReference type="InterPro" id="IPR051400">
    <property type="entry name" value="HAD-like_hydrolase"/>
</dbReference>
<dbReference type="AlphaFoldDB" id="A0A0S2SKX7"/>
<keyword evidence="3" id="KW-0460">Magnesium</keyword>
<dbReference type="GO" id="GO:0009231">
    <property type="term" value="P:riboflavin biosynthetic process"/>
    <property type="evidence" value="ECO:0007669"/>
    <property type="project" value="TreeGrafter"/>
</dbReference>
<dbReference type="SFLD" id="SFLDS00003">
    <property type="entry name" value="Haloacid_Dehalogenase"/>
    <property type="match status" value="1"/>
</dbReference>
<dbReference type="GO" id="GO:0016787">
    <property type="term" value="F:hydrolase activity"/>
    <property type="evidence" value="ECO:0007669"/>
    <property type="project" value="UniProtKB-KW"/>
</dbReference>
<keyword evidence="2 4" id="KW-0378">Hydrolase</keyword>
<reference evidence="5" key="1">
    <citation type="submission" date="2015-10" db="EMBL/GenBank/DDBJ databases">
        <title>Complete Genome Sequence of Aeromonas schubertii strain WL1483.</title>
        <authorList>
            <person name="Liu L."/>
        </authorList>
    </citation>
    <scope>NUCLEOTIDE SEQUENCE [LARGE SCALE GENOMIC DNA]</scope>
    <source>
        <strain evidence="5">WL1483</strain>
    </source>
</reference>
<proteinExistence type="predicted"/>